<reference evidence="2" key="1">
    <citation type="submission" date="2018-03" db="EMBL/GenBank/DDBJ databases">
        <authorList>
            <person name="Guldener U."/>
        </authorList>
    </citation>
    <scope>NUCLEOTIDE SEQUENCE</scope>
</reference>
<evidence type="ECO:0000313" key="3">
    <source>
        <dbReference type="Proteomes" id="UP001187682"/>
    </source>
</evidence>
<evidence type="ECO:0000256" key="1">
    <source>
        <dbReference type="SAM" id="MobiDB-lite"/>
    </source>
</evidence>
<accession>A0AAE8N592</accession>
<feature type="region of interest" description="Disordered" evidence="1">
    <location>
        <begin position="1"/>
        <end position="88"/>
    </location>
</feature>
<feature type="region of interest" description="Disordered" evidence="1">
    <location>
        <begin position="214"/>
        <end position="261"/>
    </location>
</feature>
<feature type="compositionally biased region" description="Polar residues" evidence="1">
    <location>
        <begin position="214"/>
        <end position="226"/>
    </location>
</feature>
<keyword evidence="3" id="KW-1185">Reference proteome</keyword>
<comment type="caution">
    <text evidence="2">The sequence shown here is derived from an EMBL/GenBank/DDBJ whole genome shotgun (WGS) entry which is preliminary data.</text>
</comment>
<dbReference type="Proteomes" id="UP001187682">
    <property type="component" value="Unassembled WGS sequence"/>
</dbReference>
<organism evidence="2 3">
    <name type="scientific">Cephalotrichum gorgonifer</name>
    <dbReference type="NCBI Taxonomy" id="2041049"/>
    <lineage>
        <taxon>Eukaryota</taxon>
        <taxon>Fungi</taxon>
        <taxon>Dikarya</taxon>
        <taxon>Ascomycota</taxon>
        <taxon>Pezizomycotina</taxon>
        <taxon>Sordariomycetes</taxon>
        <taxon>Hypocreomycetidae</taxon>
        <taxon>Microascales</taxon>
        <taxon>Microascaceae</taxon>
        <taxon>Cephalotrichum</taxon>
    </lineage>
</organism>
<dbReference type="EMBL" id="ONZQ02000014">
    <property type="protein sequence ID" value="SPO05824.1"/>
    <property type="molecule type" value="Genomic_DNA"/>
</dbReference>
<feature type="compositionally biased region" description="Low complexity" evidence="1">
    <location>
        <begin position="10"/>
        <end position="25"/>
    </location>
</feature>
<gene>
    <name evidence="2" type="ORF">DNG_08511</name>
</gene>
<dbReference type="AlphaFoldDB" id="A0AAE8N592"/>
<sequence>MEAWEDRSSGRSTSSYSSTSTAPTSVDSSRIPTRVPKGAPSSHKKPSGNAVSHPTTYYESSSRDTFDSTLDSDDESSDDSYGDDSRIPQLPVYRKAVLGPTVQPSNYRTFPDLFPSLDRMLIRHDEFTSDGNMNLRVDTQLPHRPQRIVQLFHLRMYDLDARIFSLRRYCRESGREVCRAKREYSSGTSEGRKSLQRSVSSVFKSLGARPQFRRQNSTSTLFSSKSGHSDKRPDSSLSMRSRKHDDYISTSPHAKHESKIKATPTDTIKLMFTNYATIEVMRRGGGSASKRYDFEWWGRRYSWRRIYNENLNTTSFHLVSDGRQDFFLGNIVPDVRSPNELTCDELDGGWMPPCTMWFSRELDATLAEVYVATGLIALVDDCIRQRWDPKKESRLSGLRV</sequence>
<name>A0AAE8N592_9PEZI</name>
<evidence type="ECO:0000313" key="2">
    <source>
        <dbReference type="EMBL" id="SPO05824.1"/>
    </source>
</evidence>
<feature type="compositionally biased region" description="Acidic residues" evidence="1">
    <location>
        <begin position="70"/>
        <end position="82"/>
    </location>
</feature>
<feature type="compositionally biased region" description="Polar residues" evidence="1">
    <location>
        <begin position="49"/>
        <end position="59"/>
    </location>
</feature>
<protein>
    <submittedName>
        <fullName evidence="2">Uncharacterized protein</fullName>
    </submittedName>
</protein>
<proteinExistence type="predicted"/>